<evidence type="ECO:0000259" key="1">
    <source>
        <dbReference type="PROSITE" id="PS50943"/>
    </source>
</evidence>
<dbReference type="OrthoDB" id="4285266at2"/>
<reference evidence="2 3" key="1">
    <citation type="submission" date="2016-06" db="EMBL/GenBank/DDBJ databases">
        <authorList>
            <person name="Kjaerup R.B."/>
            <person name="Dalgaard T.S."/>
            <person name="Juul-Madsen H.R."/>
        </authorList>
    </citation>
    <scope>NUCLEOTIDE SEQUENCE [LARGE SCALE GENOMIC DNA]</scope>
    <source>
        <strain evidence="2 3">DSM 45577</strain>
    </source>
</reference>
<dbReference type="CDD" id="cd00093">
    <property type="entry name" value="HTH_XRE"/>
    <property type="match status" value="1"/>
</dbReference>
<feature type="domain" description="HTH cro/C1-type" evidence="1">
    <location>
        <begin position="18"/>
        <end position="72"/>
    </location>
</feature>
<evidence type="ECO:0000313" key="3">
    <source>
        <dbReference type="Proteomes" id="UP000198937"/>
    </source>
</evidence>
<sequence length="286" mass="31511">MATDLGSSVPRRHLGNILRELRTEARMTLDGVSQAIGCSRQKIWQLEAGLRPVRPLDVRTLTTLYAANPDLATNLTTLATETTARGWWHAYDNPVPATFTPYPSLEATAARIRTYHESLIPGLLQTAAYTRAAHPHRPDDPDVRRQRTDLLTRRLPPPPRLHAVLSEAVLLRPAGGPDVMAAQLAHLLTLAETPTVTIQVLPLTAGATAATLAGPFTILDFAPGNRTTPDPPVIHRELLTGALYLDRPEEIAAYERVWTKLTTRALDPEASTHLIDKHRHHLDDGR</sequence>
<proteinExistence type="predicted"/>
<evidence type="ECO:0000313" key="2">
    <source>
        <dbReference type="EMBL" id="SCL55211.1"/>
    </source>
</evidence>
<dbReference type="SUPFAM" id="SSF47413">
    <property type="entry name" value="lambda repressor-like DNA-binding domains"/>
    <property type="match status" value="1"/>
</dbReference>
<dbReference type="PROSITE" id="PS50943">
    <property type="entry name" value="HTH_CROC1"/>
    <property type="match status" value="1"/>
</dbReference>
<accession>A0A1C6UMH6</accession>
<dbReference type="GO" id="GO:0003677">
    <property type="term" value="F:DNA binding"/>
    <property type="evidence" value="ECO:0007669"/>
    <property type="project" value="InterPro"/>
</dbReference>
<dbReference type="STRING" id="683228.GA0070617_2894"/>
<protein>
    <submittedName>
        <fullName evidence="2">Helix-turn-helix domain-containing protein</fullName>
    </submittedName>
</protein>
<dbReference type="InterPro" id="IPR043917">
    <property type="entry name" value="DUF5753"/>
</dbReference>
<keyword evidence="3" id="KW-1185">Reference proteome</keyword>
<dbReference type="Gene3D" id="1.10.260.40">
    <property type="entry name" value="lambda repressor-like DNA-binding domains"/>
    <property type="match status" value="1"/>
</dbReference>
<dbReference type="EMBL" id="FMIA01000002">
    <property type="protein sequence ID" value="SCL55211.1"/>
    <property type="molecule type" value="Genomic_DNA"/>
</dbReference>
<name>A0A1C6UMH6_9ACTN</name>
<dbReference type="AlphaFoldDB" id="A0A1C6UMH6"/>
<organism evidence="2 3">
    <name type="scientific">Micromonospora yangpuensis</name>
    <dbReference type="NCBI Taxonomy" id="683228"/>
    <lineage>
        <taxon>Bacteria</taxon>
        <taxon>Bacillati</taxon>
        <taxon>Actinomycetota</taxon>
        <taxon>Actinomycetes</taxon>
        <taxon>Micromonosporales</taxon>
        <taxon>Micromonosporaceae</taxon>
        <taxon>Micromonospora</taxon>
    </lineage>
</organism>
<dbReference type="Pfam" id="PF19054">
    <property type="entry name" value="DUF5753"/>
    <property type="match status" value="1"/>
</dbReference>
<gene>
    <name evidence="2" type="ORF">GA0070617_2894</name>
</gene>
<dbReference type="Pfam" id="PF13560">
    <property type="entry name" value="HTH_31"/>
    <property type="match status" value="1"/>
</dbReference>
<dbReference type="Proteomes" id="UP000198937">
    <property type="component" value="Unassembled WGS sequence"/>
</dbReference>
<dbReference type="RefSeq" id="WP_091437505.1">
    <property type="nucleotide sequence ID" value="NZ_BMMJ01000016.1"/>
</dbReference>
<dbReference type="InterPro" id="IPR001387">
    <property type="entry name" value="Cro/C1-type_HTH"/>
</dbReference>
<dbReference type="InterPro" id="IPR010982">
    <property type="entry name" value="Lambda_DNA-bd_dom_sf"/>
</dbReference>